<dbReference type="EMBL" id="JBHSXH010000009">
    <property type="protein sequence ID" value="MFC6824147.1"/>
    <property type="molecule type" value="Genomic_DNA"/>
</dbReference>
<protein>
    <recommendedName>
        <fullName evidence="4">Metal-dependent hydrolase</fullName>
    </recommendedName>
</protein>
<comment type="caution">
    <text evidence="2">The sequence shown here is derived from an EMBL/GenBank/DDBJ whole genome shotgun (WGS) entry which is preliminary data.</text>
</comment>
<reference evidence="2 3" key="1">
    <citation type="journal article" date="2019" name="Int. J. Syst. Evol. Microbiol.">
        <title>The Global Catalogue of Microorganisms (GCM) 10K type strain sequencing project: providing services to taxonomists for standard genome sequencing and annotation.</title>
        <authorList>
            <consortium name="The Broad Institute Genomics Platform"/>
            <consortium name="The Broad Institute Genome Sequencing Center for Infectious Disease"/>
            <person name="Wu L."/>
            <person name="Ma J."/>
        </authorList>
    </citation>
    <scope>NUCLEOTIDE SEQUENCE [LARGE SCALE GENOMIC DNA]</scope>
    <source>
        <strain evidence="2 3">YIM 94188</strain>
    </source>
</reference>
<accession>A0ABD5U0B7</accession>
<keyword evidence="1" id="KW-0812">Transmembrane</keyword>
<keyword evidence="1" id="KW-0472">Membrane</keyword>
<evidence type="ECO:0000256" key="1">
    <source>
        <dbReference type="SAM" id="Phobius"/>
    </source>
</evidence>
<dbReference type="Proteomes" id="UP001596408">
    <property type="component" value="Unassembled WGS sequence"/>
</dbReference>
<feature type="transmembrane region" description="Helical" evidence="1">
    <location>
        <begin position="53"/>
        <end position="71"/>
    </location>
</feature>
<keyword evidence="1" id="KW-1133">Transmembrane helix</keyword>
<name>A0ABD5U0B7_9EURY</name>
<feature type="transmembrane region" description="Helical" evidence="1">
    <location>
        <begin position="147"/>
        <end position="170"/>
    </location>
</feature>
<sequence length="203" mass="20853">MAMTHVAVGLALAAPVALLAPDLAPAALAGAVAGSVFPDIDMVVGEHRRTFHVAEAYAVAAFACLALAFVAPSALSTAAAAFSVAATLHPVFDVAGGSSEARPWEAATNRGVYLRSASGWVAPRRWVRYDGAPEDFALAAVLAVPGLVLYGPAVRGGTVALLVVGALYTLARKRIPQLSGRVELPVPPVLTAVVTVVSFFRSR</sequence>
<organism evidence="2 3">
    <name type="scientific">Halopelagius fulvigenes</name>
    <dbReference type="NCBI Taxonomy" id="1198324"/>
    <lineage>
        <taxon>Archaea</taxon>
        <taxon>Methanobacteriati</taxon>
        <taxon>Methanobacteriota</taxon>
        <taxon>Stenosarchaea group</taxon>
        <taxon>Halobacteria</taxon>
        <taxon>Halobacteriales</taxon>
        <taxon>Haloferacaceae</taxon>
    </lineage>
</organism>
<dbReference type="RefSeq" id="WP_379692760.1">
    <property type="nucleotide sequence ID" value="NZ_JBHSXH010000009.1"/>
</dbReference>
<proteinExistence type="predicted"/>
<evidence type="ECO:0008006" key="4">
    <source>
        <dbReference type="Google" id="ProtNLM"/>
    </source>
</evidence>
<evidence type="ECO:0000313" key="3">
    <source>
        <dbReference type="Proteomes" id="UP001596408"/>
    </source>
</evidence>
<evidence type="ECO:0000313" key="2">
    <source>
        <dbReference type="EMBL" id="MFC6824147.1"/>
    </source>
</evidence>
<gene>
    <name evidence="2" type="ORF">ACFQEV_03935</name>
</gene>
<keyword evidence="3" id="KW-1185">Reference proteome</keyword>
<dbReference type="AlphaFoldDB" id="A0ABD5U0B7"/>